<proteinExistence type="predicted"/>
<name>A0ABN8Y9X1_RANTA</name>
<accession>A0ABN8Y9X1</accession>
<dbReference type="Proteomes" id="UP001176941">
    <property type="component" value="Chromosome 17"/>
</dbReference>
<evidence type="ECO:0000313" key="2">
    <source>
        <dbReference type="Proteomes" id="UP001176941"/>
    </source>
</evidence>
<sequence>MYTLAHRPRHHFQRESDLIVKGKTITLLVKEPRMKITGEQNYTEQETISGKFCVQFRSLRYEKYSKEIWILYFLLRYCFCKRKLFLLIMSCLPEKLQSFYCWTKTEDAREGWGTELRELRKKELKR</sequence>
<reference evidence="1" key="1">
    <citation type="submission" date="2023-04" db="EMBL/GenBank/DDBJ databases">
        <authorList>
            <consortium name="ELIXIR-Norway"/>
        </authorList>
    </citation>
    <scope>NUCLEOTIDE SEQUENCE [LARGE SCALE GENOMIC DNA]</scope>
</reference>
<protein>
    <submittedName>
        <fullName evidence="1">Uncharacterized protein</fullName>
    </submittedName>
</protein>
<dbReference type="EMBL" id="OX459953">
    <property type="protein sequence ID" value="CAI9158372.1"/>
    <property type="molecule type" value="Genomic_DNA"/>
</dbReference>
<keyword evidence="2" id="KW-1185">Reference proteome</keyword>
<organism evidence="1 2">
    <name type="scientific">Rangifer tarandus platyrhynchus</name>
    <name type="common">Svalbard reindeer</name>
    <dbReference type="NCBI Taxonomy" id="3082113"/>
    <lineage>
        <taxon>Eukaryota</taxon>
        <taxon>Metazoa</taxon>
        <taxon>Chordata</taxon>
        <taxon>Craniata</taxon>
        <taxon>Vertebrata</taxon>
        <taxon>Euteleostomi</taxon>
        <taxon>Mammalia</taxon>
        <taxon>Eutheria</taxon>
        <taxon>Laurasiatheria</taxon>
        <taxon>Artiodactyla</taxon>
        <taxon>Ruminantia</taxon>
        <taxon>Pecora</taxon>
        <taxon>Cervidae</taxon>
        <taxon>Odocoileinae</taxon>
        <taxon>Rangifer</taxon>
    </lineage>
</organism>
<gene>
    <name evidence="1" type="ORF">MRATA1EN1_LOCUS7334</name>
</gene>
<evidence type="ECO:0000313" key="1">
    <source>
        <dbReference type="EMBL" id="CAI9158372.1"/>
    </source>
</evidence>